<reference evidence="1" key="1">
    <citation type="submission" date="2020-06" db="EMBL/GenBank/DDBJ databases">
        <title>Whole Genome Sequence of Halomonas aquamarina MB598.</title>
        <authorList>
            <person name="Pervaiz M."/>
            <person name="Fariq A."/>
            <person name="Yasmin A."/>
            <person name="Welch M."/>
        </authorList>
    </citation>
    <scope>NUCLEOTIDE SEQUENCE</scope>
    <source>
        <strain evidence="1">MB598</strain>
    </source>
</reference>
<dbReference type="Proteomes" id="UP001319846">
    <property type="component" value="Unassembled WGS sequence"/>
</dbReference>
<name>A0ACC5VWS0_9GAMM</name>
<evidence type="ECO:0000313" key="2">
    <source>
        <dbReference type="Proteomes" id="UP001319846"/>
    </source>
</evidence>
<organism evidence="1 2">
    <name type="scientific">Vreelandella aquamarina</name>
    <dbReference type="NCBI Taxonomy" id="77097"/>
    <lineage>
        <taxon>Bacteria</taxon>
        <taxon>Pseudomonadati</taxon>
        <taxon>Pseudomonadota</taxon>
        <taxon>Gammaproteobacteria</taxon>
        <taxon>Oceanospirillales</taxon>
        <taxon>Halomonadaceae</taxon>
        <taxon>Vreelandella</taxon>
    </lineage>
</organism>
<sequence>MPLFFSITTTFPTVIFSVLLVMAVIYWLISLSGMGDGDLADGDVGGEGVTGLGGLLATLGLQGVPLPLAVTLVALFGWVFSYFSELLLGEWVAAGLLYGLFGTLVVVLSFAFGVFVTSYLIRPLRPLFKPARHLPAEQRLTGTSCTVRSGSVDRTRGRADAYMDGDHFILQVRSDKPLVRGDRAVLIQYLADEDAYWVMPEDDFTTGLAD</sequence>
<gene>
    <name evidence="1" type="ORF">HW452_14275</name>
</gene>
<proteinExistence type="predicted"/>
<protein>
    <submittedName>
        <fullName evidence="1">Uncharacterized protein</fullName>
    </submittedName>
</protein>
<accession>A0ACC5VWS0</accession>
<keyword evidence="2" id="KW-1185">Reference proteome</keyword>
<comment type="caution">
    <text evidence="1">The sequence shown here is derived from an EMBL/GenBank/DDBJ whole genome shotgun (WGS) entry which is preliminary data.</text>
</comment>
<evidence type="ECO:0000313" key="1">
    <source>
        <dbReference type="EMBL" id="MBZ5488690.1"/>
    </source>
</evidence>
<dbReference type="EMBL" id="JABYQT010000010">
    <property type="protein sequence ID" value="MBZ5488690.1"/>
    <property type="molecule type" value="Genomic_DNA"/>
</dbReference>